<feature type="chain" id="PRO_5004162369" description="Outer membrane protein beta-barrel domain-containing protein" evidence="1">
    <location>
        <begin position="17"/>
        <end position="212"/>
    </location>
</feature>
<dbReference type="EMBL" id="CP000473">
    <property type="protein sequence ID" value="ABJ87663.1"/>
    <property type="molecule type" value="Genomic_DNA"/>
</dbReference>
<dbReference type="Pfam" id="PF13568">
    <property type="entry name" value="OMP_b-brl_2"/>
    <property type="match status" value="1"/>
</dbReference>
<proteinExistence type="predicted"/>
<evidence type="ECO:0000313" key="3">
    <source>
        <dbReference type="EMBL" id="ABJ87663.1"/>
    </source>
</evidence>
<dbReference type="KEGG" id="sus:Acid_6742"/>
<dbReference type="InterPro" id="IPR011250">
    <property type="entry name" value="OMP/PagP_B-barrel"/>
</dbReference>
<dbReference type="Gene3D" id="2.40.160.20">
    <property type="match status" value="1"/>
</dbReference>
<feature type="signal peptide" evidence="1">
    <location>
        <begin position="1"/>
        <end position="16"/>
    </location>
</feature>
<accession>Q01RQ7</accession>
<protein>
    <recommendedName>
        <fullName evidence="2">Outer membrane protein beta-barrel domain-containing protein</fullName>
    </recommendedName>
</protein>
<evidence type="ECO:0000256" key="1">
    <source>
        <dbReference type="SAM" id="SignalP"/>
    </source>
</evidence>
<dbReference type="eggNOG" id="ENOG5034A5U">
    <property type="taxonomic scope" value="Bacteria"/>
</dbReference>
<dbReference type="STRING" id="234267.Acid_6742"/>
<evidence type="ECO:0000259" key="2">
    <source>
        <dbReference type="Pfam" id="PF13568"/>
    </source>
</evidence>
<reference evidence="3" key="1">
    <citation type="submission" date="2006-10" db="EMBL/GenBank/DDBJ databases">
        <title>Complete sequence of Solibacter usitatus Ellin6076.</title>
        <authorList>
            <consortium name="US DOE Joint Genome Institute"/>
            <person name="Copeland A."/>
            <person name="Lucas S."/>
            <person name="Lapidus A."/>
            <person name="Barry K."/>
            <person name="Detter J.C."/>
            <person name="Glavina del Rio T."/>
            <person name="Hammon N."/>
            <person name="Israni S."/>
            <person name="Dalin E."/>
            <person name="Tice H."/>
            <person name="Pitluck S."/>
            <person name="Thompson L.S."/>
            <person name="Brettin T."/>
            <person name="Bruce D."/>
            <person name="Han C."/>
            <person name="Tapia R."/>
            <person name="Gilna P."/>
            <person name="Schmutz J."/>
            <person name="Larimer F."/>
            <person name="Land M."/>
            <person name="Hauser L."/>
            <person name="Kyrpides N."/>
            <person name="Mikhailova N."/>
            <person name="Janssen P.H."/>
            <person name="Kuske C.R."/>
            <person name="Richardson P."/>
        </authorList>
    </citation>
    <scope>NUCLEOTIDE SEQUENCE</scope>
    <source>
        <strain evidence="3">Ellin6076</strain>
    </source>
</reference>
<keyword evidence="1" id="KW-0732">Signal</keyword>
<dbReference type="InParanoid" id="Q01RQ7"/>
<sequence length="212" mass="22935" precursor="true">MKLVSLLLFTSAAAFCQPFSFGVKGGLPMTDFVDAVNSQNFTASAYTNRYIIGPTAELRLPFGLGVEFDVLYRRFGYSSNGLISGVTSTITNKSTTGSAWEFPLLAKYRFKGKLVRPFVSAGVAWDKLSGLTQDVRTVVAGVTNNSSGTPTELNNDTTRGFVMGGGVDIKVLLIHIAPEVRYTRWGSAHFVDPIGLISSKQNQAEFLVGITF</sequence>
<dbReference type="SUPFAM" id="SSF56925">
    <property type="entry name" value="OMPA-like"/>
    <property type="match status" value="1"/>
</dbReference>
<dbReference type="AlphaFoldDB" id="Q01RQ7"/>
<dbReference type="OrthoDB" id="133147at2"/>
<gene>
    <name evidence="3" type="ordered locus">Acid_6742</name>
</gene>
<feature type="domain" description="Outer membrane protein beta-barrel" evidence="2">
    <location>
        <begin position="18"/>
        <end position="183"/>
    </location>
</feature>
<organism evidence="3">
    <name type="scientific">Solibacter usitatus (strain Ellin6076)</name>
    <dbReference type="NCBI Taxonomy" id="234267"/>
    <lineage>
        <taxon>Bacteria</taxon>
        <taxon>Pseudomonadati</taxon>
        <taxon>Acidobacteriota</taxon>
        <taxon>Terriglobia</taxon>
        <taxon>Bryobacterales</taxon>
        <taxon>Solibacteraceae</taxon>
        <taxon>Candidatus Solibacter</taxon>
    </lineage>
</organism>
<dbReference type="InterPro" id="IPR025665">
    <property type="entry name" value="Beta-barrel_OMP_2"/>
</dbReference>
<dbReference type="HOGENOM" id="CLU_1320205_0_0_0"/>
<name>Q01RQ7_SOLUE</name>